<dbReference type="AlphaFoldDB" id="A0A4V6TJ87"/>
<evidence type="ECO:0000259" key="2">
    <source>
        <dbReference type="Pfam" id="PF13577"/>
    </source>
</evidence>
<dbReference type="Pfam" id="PF13577">
    <property type="entry name" value="SnoaL_4"/>
    <property type="match status" value="1"/>
</dbReference>
<proteinExistence type="predicted"/>
<gene>
    <name evidence="3" type="ORF">D6C85_00325</name>
</gene>
<dbReference type="InterPro" id="IPR037401">
    <property type="entry name" value="SnoaL-like"/>
</dbReference>
<keyword evidence="1" id="KW-0732">Signal</keyword>
<feature type="chain" id="PRO_5020543851" description="SnoaL-like domain-containing protein" evidence="1">
    <location>
        <begin position="33"/>
        <end position="189"/>
    </location>
</feature>
<feature type="signal peptide" evidence="1">
    <location>
        <begin position="1"/>
        <end position="32"/>
    </location>
</feature>
<dbReference type="SUPFAM" id="SSF54427">
    <property type="entry name" value="NTF2-like"/>
    <property type="match status" value="1"/>
</dbReference>
<reference evidence="3 4" key="1">
    <citation type="submission" date="2018-10" db="EMBL/GenBank/DDBJ databases">
        <title>Fifty Aureobasidium pullulans genomes reveal a recombining polyextremotolerant generalist.</title>
        <authorList>
            <person name="Gostincar C."/>
            <person name="Turk M."/>
            <person name="Zajc J."/>
            <person name="Gunde-Cimerman N."/>
        </authorList>
    </citation>
    <scope>NUCLEOTIDE SEQUENCE [LARGE SCALE GENOMIC DNA]</scope>
    <source>
        <strain evidence="3 4">EXF-3519</strain>
    </source>
</reference>
<dbReference type="Proteomes" id="UP000309734">
    <property type="component" value="Unassembled WGS sequence"/>
</dbReference>
<dbReference type="EMBL" id="QZBS01000003">
    <property type="protein sequence ID" value="THZ79606.1"/>
    <property type="molecule type" value="Genomic_DNA"/>
</dbReference>
<name>A0A4V6TJ87_AURPU</name>
<dbReference type="InterPro" id="IPR032710">
    <property type="entry name" value="NTF2-like_dom_sf"/>
</dbReference>
<evidence type="ECO:0000313" key="3">
    <source>
        <dbReference type="EMBL" id="THZ79606.1"/>
    </source>
</evidence>
<sequence>MLWDGDSTHAFTKLLILTFALGFLSLASVAIASPWVTNSGPTTPFEALISAEYKTAWLIDSQNYTALGEVFADDIIYDSTDLGAYGGRAEGLDAAASALRALGNGARVSHLVTNTLVLDAITPKKWRVLTYITWSHWVDGALDDITKTWRIFYRCDDIWVIQDGVWKLQYSKVLNMGYGAEAPYYGNKN</sequence>
<organism evidence="3 4">
    <name type="scientific">Aureobasidium pullulans</name>
    <name type="common">Black yeast</name>
    <name type="synonym">Pullularia pullulans</name>
    <dbReference type="NCBI Taxonomy" id="5580"/>
    <lineage>
        <taxon>Eukaryota</taxon>
        <taxon>Fungi</taxon>
        <taxon>Dikarya</taxon>
        <taxon>Ascomycota</taxon>
        <taxon>Pezizomycotina</taxon>
        <taxon>Dothideomycetes</taxon>
        <taxon>Dothideomycetidae</taxon>
        <taxon>Dothideales</taxon>
        <taxon>Saccotheciaceae</taxon>
        <taxon>Aureobasidium</taxon>
    </lineage>
</organism>
<dbReference type="Gene3D" id="3.10.450.50">
    <property type="match status" value="1"/>
</dbReference>
<evidence type="ECO:0000313" key="4">
    <source>
        <dbReference type="Proteomes" id="UP000309734"/>
    </source>
</evidence>
<accession>A0A4V6TJ87</accession>
<evidence type="ECO:0000256" key="1">
    <source>
        <dbReference type="SAM" id="SignalP"/>
    </source>
</evidence>
<feature type="domain" description="SnoaL-like" evidence="2">
    <location>
        <begin position="55"/>
        <end position="170"/>
    </location>
</feature>
<comment type="caution">
    <text evidence="3">The sequence shown here is derived from an EMBL/GenBank/DDBJ whole genome shotgun (WGS) entry which is preliminary data.</text>
</comment>
<protein>
    <recommendedName>
        <fullName evidence="2">SnoaL-like domain-containing protein</fullName>
    </recommendedName>
</protein>